<keyword evidence="2" id="KW-1185">Reference proteome</keyword>
<proteinExistence type="predicted"/>
<reference evidence="1 2" key="1">
    <citation type="submission" date="2024-05" db="EMBL/GenBank/DDBJ databases">
        <authorList>
            <person name="Duchaud E."/>
        </authorList>
    </citation>
    <scope>NUCLEOTIDE SEQUENCE [LARGE SCALE GENOMIC DNA]</scope>
    <source>
        <strain evidence="1">Ena-SAMPLE-TAB-13-05-2024-13:56:06:370-140302</strain>
    </source>
</reference>
<dbReference type="RefSeq" id="WP_348713495.1">
    <property type="nucleotide sequence ID" value="NZ_CAXIXY010000007.1"/>
</dbReference>
<sequence>MGLDIYLIKIVPEPKSKYDWLTDKESPELRAYFSKFLSTRKIELENGEVEFEIGYHTLDIAYQRKGVTSKFFKLFKTDDFIFTVDQLLKLRDCIDKEHLKSFEENFMQKFKENENFILLCY</sequence>
<name>A0ABP1ETY8_9FLAO</name>
<gene>
    <name evidence="1" type="ORF">T190607A01A_50112</name>
</gene>
<evidence type="ECO:0000313" key="1">
    <source>
        <dbReference type="EMBL" id="CAL2092985.1"/>
    </source>
</evidence>
<organism evidence="1 2">
    <name type="scientific">Tenacibaculum platacis</name>
    <dbReference type="NCBI Taxonomy" id="3137852"/>
    <lineage>
        <taxon>Bacteria</taxon>
        <taxon>Pseudomonadati</taxon>
        <taxon>Bacteroidota</taxon>
        <taxon>Flavobacteriia</taxon>
        <taxon>Flavobacteriales</taxon>
        <taxon>Flavobacteriaceae</taxon>
        <taxon>Tenacibaculum</taxon>
    </lineage>
</organism>
<protein>
    <submittedName>
        <fullName evidence="1">Uncharacterized protein</fullName>
    </submittedName>
</protein>
<accession>A0ABP1ETY8</accession>
<dbReference type="EMBL" id="CAXIXY010000007">
    <property type="protein sequence ID" value="CAL2092985.1"/>
    <property type="molecule type" value="Genomic_DNA"/>
</dbReference>
<evidence type="ECO:0000313" key="2">
    <source>
        <dbReference type="Proteomes" id="UP001497416"/>
    </source>
</evidence>
<comment type="caution">
    <text evidence="1">The sequence shown here is derived from an EMBL/GenBank/DDBJ whole genome shotgun (WGS) entry which is preliminary data.</text>
</comment>
<dbReference type="Proteomes" id="UP001497416">
    <property type="component" value="Unassembled WGS sequence"/>
</dbReference>